<evidence type="ECO:0000313" key="2">
    <source>
        <dbReference type="Proteomes" id="UP001153269"/>
    </source>
</evidence>
<dbReference type="EMBL" id="CADEAL010000656">
    <property type="protein sequence ID" value="CAB1423428.1"/>
    <property type="molecule type" value="Genomic_DNA"/>
</dbReference>
<keyword evidence="2" id="KW-1185">Reference proteome</keyword>
<comment type="caution">
    <text evidence="1">The sequence shown here is derived from an EMBL/GenBank/DDBJ whole genome shotgun (WGS) entry which is preliminary data.</text>
</comment>
<protein>
    <submittedName>
        <fullName evidence="1">Uncharacterized protein</fullName>
    </submittedName>
</protein>
<name>A0A9N7U2I8_PLEPL</name>
<gene>
    <name evidence="1" type="ORF">PLEPLA_LOCUS11348</name>
</gene>
<evidence type="ECO:0000313" key="1">
    <source>
        <dbReference type="EMBL" id="CAB1423428.1"/>
    </source>
</evidence>
<proteinExistence type="predicted"/>
<accession>A0A9N7U2I8</accession>
<dbReference type="AlphaFoldDB" id="A0A9N7U2I8"/>
<sequence length="141" mass="15939">MKSKYRTLEKFAHEKQLPLFSLYQHNSVVSWRLKAPCSGKAAANKHRRARRFPPCPAPDSVRRFPLQTHSPTVRLSLCNSNYDVISPSEFSLVVLIKRAKMAPLAFLPLTAVLLKSAGCLQSKMAEEESADRQPAVRARHR</sequence>
<organism evidence="1 2">
    <name type="scientific">Pleuronectes platessa</name>
    <name type="common">European plaice</name>
    <dbReference type="NCBI Taxonomy" id="8262"/>
    <lineage>
        <taxon>Eukaryota</taxon>
        <taxon>Metazoa</taxon>
        <taxon>Chordata</taxon>
        <taxon>Craniata</taxon>
        <taxon>Vertebrata</taxon>
        <taxon>Euteleostomi</taxon>
        <taxon>Actinopterygii</taxon>
        <taxon>Neopterygii</taxon>
        <taxon>Teleostei</taxon>
        <taxon>Neoteleostei</taxon>
        <taxon>Acanthomorphata</taxon>
        <taxon>Carangaria</taxon>
        <taxon>Pleuronectiformes</taxon>
        <taxon>Pleuronectoidei</taxon>
        <taxon>Pleuronectidae</taxon>
        <taxon>Pleuronectes</taxon>
    </lineage>
</organism>
<dbReference type="Proteomes" id="UP001153269">
    <property type="component" value="Unassembled WGS sequence"/>
</dbReference>
<reference evidence="1" key="1">
    <citation type="submission" date="2020-03" db="EMBL/GenBank/DDBJ databases">
        <authorList>
            <person name="Weist P."/>
        </authorList>
    </citation>
    <scope>NUCLEOTIDE SEQUENCE</scope>
</reference>